<proteinExistence type="predicted"/>
<feature type="signal peptide" evidence="1">
    <location>
        <begin position="1"/>
        <end position="21"/>
    </location>
</feature>
<name>A0A224YDU1_9ACAR</name>
<dbReference type="EMBL" id="GFPF01000846">
    <property type="protein sequence ID" value="MAA11992.1"/>
    <property type="molecule type" value="Transcribed_RNA"/>
</dbReference>
<evidence type="ECO:0000313" key="2">
    <source>
        <dbReference type="EMBL" id="MAA11992.1"/>
    </source>
</evidence>
<evidence type="ECO:0000256" key="1">
    <source>
        <dbReference type="SAM" id="SignalP"/>
    </source>
</evidence>
<feature type="chain" id="PRO_5012285042" evidence="1">
    <location>
        <begin position="22"/>
        <end position="226"/>
    </location>
</feature>
<accession>A0A224YDU1</accession>
<keyword evidence="1" id="KW-0732">Signal</keyword>
<protein>
    <submittedName>
        <fullName evidence="2">DA-P36 family member</fullName>
    </submittedName>
</protein>
<sequence length="226" mass="25551">MKRSVSLGLILLMVIPRNALSPPSTAKQSGYSKLNLTEEVQKYTKSYISANIVDFSLKDKTVNGELPSLTARAGKLAYGNGCEKRLYATTNECSDLYMFYIYNGISTPFNLTINITLSYRGRRNDTFLVDINDASYIYWNPDNITMYPNDTTNYSEEKCNFTCEVSFHGSYAYEVEEVKDDKPKKGLQGIGRVSYINDRKLVYNGDLDLAYNISGVFLHAMTCNNK</sequence>
<organism evidence="2">
    <name type="scientific">Rhipicephalus zambeziensis</name>
    <dbReference type="NCBI Taxonomy" id="60191"/>
    <lineage>
        <taxon>Eukaryota</taxon>
        <taxon>Metazoa</taxon>
        <taxon>Ecdysozoa</taxon>
        <taxon>Arthropoda</taxon>
        <taxon>Chelicerata</taxon>
        <taxon>Arachnida</taxon>
        <taxon>Acari</taxon>
        <taxon>Parasitiformes</taxon>
        <taxon>Ixodida</taxon>
        <taxon>Ixodoidea</taxon>
        <taxon>Ixodidae</taxon>
        <taxon>Rhipicephalinae</taxon>
        <taxon>Rhipicephalus</taxon>
        <taxon>Rhipicephalus</taxon>
    </lineage>
</organism>
<reference evidence="2" key="1">
    <citation type="journal article" date="2017" name="Parasit. Vectors">
        <title>Sialotranscriptomics of Rhipicephalus zambeziensis reveals intricate expression profiles of secretory proteins and suggests tight temporal transcriptional regulation during blood-feeding.</title>
        <authorList>
            <person name="de Castro M.H."/>
            <person name="de Klerk D."/>
            <person name="Pienaar R."/>
            <person name="Rees D.J.G."/>
            <person name="Mans B.J."/>
        </authorList>
    </citation>
    <scope>NUCLEOTIDE SEQUENCE</scope>
    <source>
        <tissue evidence="2">Salivary glands</tissue>
    </source>
</reference>
<dbReference type="AlphaFoldDB" id="A0A224YDU1"/>